<gene>
    <name evidence="3" type="primary">Rras</name>
    <name evidence="3" type="ORF">GTO96_0007486</name>
</gene>
<dbReference type="PRINTS" id="PR00449">
    <property type="entry name" value="RASTRNSFRMNG"/>
</dbReference>
<organism evidence="3 4">
    <name type="scientific">Polypterus senegalus</name>
    <name type="common">Senegal bichir</name>
    <dbReference type="NCBI Taxonomy" id="55291"/>
    <lineage>
        <taxon>Eukaryota</taxon>
        <taxon>Metazoa</taxon>
        <taxon>Chordata</taxon>
        <taxon>Craniata</taxon>
        <taxon>Vertebrata</taxon>
        <taxon>Euteleostomi</taxon>
        <taxon>Actinopterygii</taxon>
        <taxon>Polypteriformes</taxon>
        <taxon>Polypteridae</taxon>
        <taxon>Polypterus</taxon>
    </lineage>
</organism>
<dbReference type="Pfam" id="PF00071">
    <property type="entry name" value="Ras"/>
    <property type="match status" value="1"/>
</dbReference>
<dbReference type="SMART" id="SM00175">
    <property type="entry name" value="RAB"/>
    <property type="match status" value="1"/>
</dbReference>
<dbReference type="GO" id="GO:0005525">
    <property type="term" value="F:GTP binding"/>
    <property type="evidence" value="ECO:0007669"/>
    <property type="project" value="UniProtKB-KW"/>
</dbReference>
<dbReference type="SUPFAM" id="SSF52540">
    <property type="entry name" value="P-loop containing nucleoside triphosphate hydrolases"/>
    <property type="match status" value="1"/>
</dbReference>
<evidence type="ECO:0000313" key="4">
    <source>
        <dbReference type="Proteomes" id="UP000886611"/>
    </source>
</evidence>
<dbReference type="GO" id="GO:0003924">
    <property type="term" value="F:GTPase activity"/>
    <property type="evidence" value="ECO:0007669"/>
    <property type="project" value="InterPro"/>
</dbReference>
<reference evidence="3 4" key="1">
    <citation type="journal article" date="2021" name="Cell">
        <title>Tracing the genetic footprints of vertebrate landing in non-teleost ray-finned fishes.</title>
        <authorList>
            <person name="Bi X."/>
            <person name="Wang K."/>
            <person name="Yang L."/>
            <person name="Pan H."/>
            <person name="Jiang H."/>
            <person name="Wei Q."/>
            <person name="Fang M."/>
            <person name="Yu H."/>
            <person name="Zhu C."/>
            <person name="Cai Y."/>
            <person name="He Y."/>
            <person name="Gan X."/>
            <person name="Zeng H."/>
            <person name="Yu D."/>
            <person name="Zhu Y."/>
            <person name="Jiang H."/>
            <person name="Qiu Q."/>
            <person name="Yang H."/>
            <person name="Zhang Y.E."/>
            <person name="Wang W."/>
            <person name="Zhu M."/>
            <person name="He S."/>
            <person name="Zhang G."/>
        </authorList>
    </citation>
    <scope>NUCLEOTIDE SEQUENCE [LARGE SCALE GENOMIC DNA]</scope>
    <source>
        <strain evidence="3">Bchr_013</strain>
    </source>
</reference>
<dbReference type="InterPro" id="IPR027417">
    <property type="entry name" value="P-loop_NTPase"/>
</dbReference>
<dbReference type="NCBIfam" id="TIGR00231">
    <property type="entry name" value="small_GTP"/>
    <property type="match status" value="1"/>
</dbReference>
<dbReference type="EMBL" id="JAATIS010009265">
    <property type="protein sequence ID" value="KAG2455628.1"/>
    <property type="molecule type" value="Genomic_DNA"/>
</dbReference>
<dbReference type="Proteomes" id="UP000886611">
    <property type="component" value="Unassembled WGS sequence"/>
</dbReference>
<dbReference type="GO" id="GO:0005886">
    <property type="term" value="C:plasma membrane"/>
    <property type="evidence" value="ECO:0007669"/>
    <property type="project" value="UniProtKB-SubCell"/>
</dbReference>
<feature type="non-terminal residue" evidence="3">
    <location>
        <position position="1"/>
    </location>
</feature>
<proteinExistence type="predicted"/>
<dbReference type="Gene3D" id="3.40.50.300">
    <property type="entry name" value="P-loop containing nucleotide triphosphate hydrolases"/>
    <property type="match status" value="1"/>
</dbReference>
<evidence type="ECO:0000256" key="1">
    <source>
        <dbReference type="ARBA" id="ARBA00022741"/>
    </source>
</evidence>
<name>A0A8X7WRS8_POLSE</name>
<keyword evidence="2" id="KW-0342">GTP-binding</keyword>
<sequence>SYFVSDYDPTIEDSYTKICSVDGITTRLDILDTAGQEEFGAMREQYMRAGEGFLLVFAINDVGSFNEIHKFHRQIQRVKDRDDFPMVLVGNKADLEQQRMCQGCQGQRPGRDAVMDRKRVRAHSGSRGGRLPGCSGGHGYKAWKLHPVGARGHRQEAPQCLGDLLPQHFRHTRKCWGEDLGQHPESCREDSRHFRHAGAWPREECREHLGLVWGLYKRGCLHSFSAGVRWRQDKARESGEWRWAEERHIVARTVFGVCALDFCK</sequence>
<accession>A0A8X7WRS8</accession>
<feature type="non-terminal residue" evidence="3">
    <location>
        <position position="264"/>
    </location>
</feature>
<evidence type="ECO:0000313" key="3">
    <source>
        <dbReference type="EMBL" id="KAG2455628.1"/>
    </source>
</evidence>
<comment type="caution">
    <text evidence="3">The sequence shown here is derived from an EMBL/GenBank/DDBJ whole genome shotgun (WGS) entry which is preliminary data.</text>
</comment>
<dbReference type="InterPro" id="IPR001806">
    <property type="entry name" value="Small_GTPase"/>
</dbReference>
<dbReference type="SMART" id="SM00173">
    <property type="entry name" value="RAS"/>
    <property type="match status" value="1"/>
</dbReference>
<dbReference type="InterPro" id="IPR020849">
    <property type="entry name" value="Small_GTPase_Ras-type"/>
</dbReference>
<dbReference type="InterPro" id="IPR005225">
    <property type="entry name" value="Small_GTP-bd"/>
</dbReference>
<dbReference type="GO" id="GO:0007165">
    <property type="term" value="P:signal transduction"/>
    <property type="evidence" value="ECO:0007669"/>
    <property type="project" value="InterPro"/>
</dbReference>
<dbReference type="PROSITE" id="PS51421">
    <property type="entry name" value="RAS"/>
    <property type="match status" value="1"/>
</dbReference>
<dbReference type="AlphaFoldDB" id="A0A8X7WRS8"/>
<protein>
    <submittedName>
        <fullName evidence="3">RRAS protein</fullName>
    </submittedName>
</protein>
<dbReference type="PANTHER" id="PTHR24070">
    <property type="entry name" value="RAS, DI-RAS, AND RHEB FAMILY MEMBERS OF SMALL GTPASE SUPERFAMILY"/>
    <property type="match status" value="1"/>
</dbReference>
<dbReference type="PROSITE" id="PS51419">
    <property type="entry name" value="RAB"/>
    <property type="match status" value="1"/>
</dbReference>
<evidence type="ECO:0000256" key="2">
    <source>
        <dbReference type="ARBA" id="ARBA00023134"/>
    </source>
</evidence>
<keyword evidence="1" id="KW-0547">Nucleotide-binding</keyword>
<keyword evidence="4" id="KW-1185">Reference proteome</keyword>